<dbReference type="InterPro" id="IPR057514">
    <property type="entry name" value="NTF2_SigF"/>
</dbReference>
<evidence type="ECO:0000313" key="2">
    <source>
        <dbReference type="EMBL" id="CAG8527099.1"/>
    </source>
</evidence>
<dbReference type="PANTHER" id="PTHR35393:SF1">
    <property type="entry name" value="SNOAL-LIKE DOMAIN-CONTAINING PROTEIN"/>
    <property type="match status" value="1"/>
</dbReference>
<dbReference type="Pfam" id="PF24840">
    <property type="entry name" value="NTF2_SigF"/>
    <property type="match status" value="1"/>
</dbReference>
<protein>
    <submittedName>
        <fullName evidence="2">10501_t:CDS:1</fullName>
    </submittedName>
</protein>
<evidence type="ECO:0000259" key="1">
    <source>
        <dbReference type="Pfam" id="PF24840"/>
    </source>
</evidence>
<organism evidence="2 3">
    <name type="scientific">Paraglomus occultum</name>
    <dbReference type="NCBI Taxonomy" id="144539"/>
    <lineage>
        <taxon>Eukaryota</taxon>
        <taxon>Fungi</taxon>
        <taxon>Fungi incertae sedis</taxon>
        <taxon>Mucoromycota</taxon>
        <taxon>Glomeromycotina</taxon>
        <taxon>Glomeromycetes</taxon>
        <taxon>Paraglomerales</taxon>
        <taxon>Paraglomeraceae</taxon>
        <taxon>Paraglomus</taxon>
    </lineage>
</organism>
<evidence type="ECO:0000313" key="3">
    <source>
        <dbReference type="Proteomes" id="UP000789572"/>
    </source>
</evidence>
<dbReference type="Proteomes" id="UP000789572">
    <property type="component" value="Unassembled WGS sequence"/>
</dbReference>
<sequence>MEAPTQELPTLIKRLLTTDSEEQLEEFFTSEVEFRHPLVIIQSSPDSRNKLFSLYKYCQVLTGPHQVEVHEVMFDPHKKIGFIHYTTKLHPLLFPYLTVTVRTMSHADFRVNKDGRWIISKMEDFISNEDLLNLVVPYSQPIVNYFKAIGGLASISAGKVLEKIGWFEKEVDRETESDWVVER</sequence>
<dbReference type="EMBL" id="CAJVPJ010000461">
    <property type="protein sequence ID" value="CAG8527099.1"/>
    <property type="molecule type" value="Genomic_DNA"/>
</dbReference>
<feature type="domain" description="SigF-like NTF2-like" evidence="1">
    <location>
        <begin position="1"/>
        <end position="166"/>
    </location>
</feature>
<proteinExistence type="predicted"/>
<reference evidence="2" key="1">
    <citation type="submission" date="2021-06" db="EMBL/GenBank/DDBJ databases">
        <authorList>
            <person name="Kallberg Y."/>
            <person name="Tangrot J."/>
            <person name="Rosling A."/>
        </authorList>
    </citation>
    <scope>NUCLEOTIDE SEQUENCE</scope>
    <source>
        <strain evidence="2">IA702</strain>
    </source>
</reference>
<accession>A0A9N9AE88</accession>
<keyword evidence="3" id="KW-1185">Reference proteome</keyword>
<comment type="caution">
    <text evidence="2">The sequence shown here is derived from an EMBL/GenBank/DDBJ whole genome shotgun (WGS) entry which is preliminary data.</text>
</comment>
<dbReference type="PANTHER" id="PTHR35393">
    <property type="entry name" value="CHROMOSOME 1, WHOLE GENOME SHOTGUN SEQUENCE"/>
    <property type="match status" value="1"/>
</dbReference>
<name>A0A9N9AE88_9GLOM</name>
<dbReference type="AlphaFoldDB" id="A0A9N9AE88"/>
<gene>
    <name evidence="2" type="ORF">POCULU_LOCUS3873</name>
</gene>
<dbReference type="OrthoDB" id="2344312at2759"/>